<comment type="caution">
    <text evidence="3">The sequence shown here is derived from an EMBL/GenBank/DDBJ whole genome shotgun (WGS) entry which is preliminary data.</text>
</comment>
<feature type="transmembrane region" description="Helical" evidence="1">
    <location>
        <begin position="165"/>
        <end position="186"/>
    </location>
</feature>
<gene>
    <name evidence="3" type="ORF">ACFPYJ_10075</name>
</gene>
<organism evidence="3 4">
    <name type="scientific">Paenibacillus solisilvae</name>
    <dbReference type="NCBI Taxonomy" id="2486751"/>
    <lineage>
        <taxon>Bacteria</taxon>
        <taxon>Bacillati</taxon>
        <taxon>Bacillota</taxon>
        <taxon>Bacilli</taxon>
        <taxon>Bacillales</taxon>
        <taxon>Paenibacillaceae</taxon>
        <taxon>Paenibacillus</taxon>
    </lineage>
</organism>
<keyword evidence="1" id="KW-0472">Membrane</keyword>
<accession>A0ABW0VW71</accession>
<keyword evidence="4" id="KW-1185">Reference proteome</keyword>
<keyword evidence="1" id="KW-0812">Transmembrane</keyword>
<sequence length="202" mass="22201">MSRIMITMAALLLMFICAGQVSAEAGHLIAIEAFRYSYEKTGSPIVDLIIENRGKEAEDPLLAITLNEVVSSSQNDYMFRKRSSIQPAAIPTIMPGAKRSVTFPVDRLLKAGDYEARIEVTYAGVQEQNHFDFSVTDDEVNFANQNLKANHLNQASGTKVFARCLWLASVCIAVVMILLIVAKLSAKTERGAKKKEKQSGST</sequence>
<evidence type="ECO:0000256" key="2">
    <source>
        <dbReference type="SAM" id="SignalP"/>
    </source>
</evidence>
<evidence type="ECO:0000256" key="1">
    <source>
        <dbReference type="SAM" id="Phobius"/>
    </source>
</evidence>
<feature type="signal peptide" evidence="2">
    <location>
        <begin position="1"/>
        <end position="23"/>
    </location>
</feature>
<name>A0ABW0VW71_9BACL</name>
<dbReference type="RefSeq" id="WP_379187999.1">
    <property type="nucleotide sequence ID" value="NZ_JBHSOW010000037.1"/>
</dbReference>
<reference evidence="4" key="1">
    <citation type="journal article" date="2019" name="Int. J. Syst. Evol. Microbiol.">
        <title>The Global Catalogue of Microorganisms (GCM) 10K type strain sequencing project: providing services to taxonomists for standard genome sequencing and annotation.</title>
        <authorList>
            <consortium name="The Broad Institute Genomics Platform"/>
            <consortium name="The Broad Institute Genome Sequencing Center for Infectious Disease"/>
            <person name="Wu L."/>
            <person name="Ma J."/>
        </authorList>
    </citation>
    <scope>NUCLEOTIDE SEQUENCE [LARGE SCALE GENOMIC DNA]</scope>
    <source>
        <strain evidence="4">CGMCC 1.3240</strain>
    </source>
</reference>
<dbReference type="EMBL" id="JBHSOW010000037">
    <property type="protein sequence ID" value="MFC5649473.1"/>
    <property type="molecule type" value="Genomic_DNA"/>
</dbReference>
<evidence type="ECO:0000313" key="3">
    <source>
        <dbReference type="EMBL" id="MFC5649473.1"/>
    </source>
</evidence>
<feature type="chain" id="PRO_5047500913" evidence="2">
    <location>
        <begin position="24"/>
        <end position="202"/>
    </location>
</feature>
<keyword evidence="2" id="KW-0732">Signal</keyword>
<protein>
    <submittedName>
        <fullName evidence="3">Uncharacterized protein</fullName>
    </submittedName>
</protein>
<keyword evidence="1" id="KW-1133">Transmembrane helix</keyword>
<dbReference type="Proteomes" id="UP001596047">
    <property type="component" value="Unassembled WGS sequence"/>
</dbReference>
<evidence type="ECO:0000313" key="4">
    <source>
        <dbReference type="Proteomes" id="UP001596047"/>
    </source>
</evidence>
<proteinExistence type="predicted"/>